<feature type="region of interest" description="Disordered" evidence="1">
    <location>
        <begin position="1"/>
        <end position="44"/>
    </location>
</feature>
<reference evidence="2 3" key="1">
    <citation type="submission" date="2019-03" db="EMBL/GenBank/DDBJ databases">
        <title>First draft genome of Liparis tanakae, snailfish: a comprehensive survey of snailfish specific genes.</title>
        <authorList>
            <person name="Kim W."/>
            <person name="Song I."/>
            <person name="Jeong J.-H."/>
            <person name="Kim D."/>
            <person name="Kim S."/>
            <person name="Ryu S."/>
            <person name="Song J.Y."/>
            <person name="Lee S.K."/>
        </authorList>
    </citation>
    <scope>NUCLEOTIDE SEQUENCE [LARGE SCALE GENOMIC DNA]</scope>
    <source>
        <tissue evidence="2">Muscle</tissue>
    </source>
</reference>
<feature type="region of interest" description="Disordered" evidence="1">
    <location>
        <begin position="53"/>
        <end position="72"/>
    </location>
</feature>
<keyword evidence="3" id="KW-1185">Reference proteome</keyword>
<evidence type="ECO:0000313" key="2">
    <source>
        <dbReference type="EMBL" id="TNN29000.1"/>
    </source>
</evidence>
<protein>
    <submittedName>
        <fullName evidence="2">Uncharacterized protein</fullName>
    </submittedName>
</protein>
<dbReference type="AlphaFoldDB" id="A0A4Z2EKA6"/>
<name>A0A4Z2EKA6_9TELE</name>
<dbReference type="Proteomes" id="UP000314294">
    <property type="component" value="Unassembled WGS sequence"/>
</dbReference>
<evidence type="ECO:0000256" key="1">
    <source>
        <dbReference type="SAM" id="MobiDB-lite"/>
    </source>
</evidence>
<dbReference type="EMBL" id="SRLO01006183">
    <property type="protein sequence ID" value="TNN29000.1"/>
    <property type="molecule type" value="Genomic_DNA"/>
</dbReference>
<feature type="compositionally biased region" description="Acidic residues" evidence="1">
    <location>
        <begin position="59"/>
        <end position="72"/>
    </location>
</feature>
<accession>A0A4Z2EKA6</accession>
<gene>
    <name evidence="2" type="ORF">EYF80_060852</name>
</gene>
<feature type="compositionally biased region" description="Low complexity" evidence="1">
    <location>
        <begin position="7"/>
        <end position="22"/>
    </location>
</feature>
<sequence length="72" mass="7956">MAAVCISSLSSRRALPRASARVPAPPSAAGAIATREAPERNHAVVTLERSLLVRKEERKEEEDEEDEEEEEK</sequence>
<proteinExistence type="predicted"/>
<evidence type="ECO:0000313" key="3">
    <source>
        <dbReference type="Proteomes" id="UP000314294"/>
    </source>
</evidence>
<organism evidence="2 3">
    <name type="scientific">Liparis tanakae</name>
    <name type="common">Tanaka's snailfish</name>
    <dbReference type="NCBI Taxonomy" id="230148"/>
    <lineage>
        <taxon>Eukaryota</taxon>
        <taxon>Metazoa</taxon>
        <taxon>Chordata</taxon>
        <taxon>Craniata</taxon>
        <taxon>Vertebrata</taxon>
        <taxon>Euteleostomi</taxon>
        <taxon>Actinopterygii</taxon>
        <taxon>Neopterygii</taxon>
        <taxon>Teleostei</taxon>
        <taxon>Neoteleostei</taxon>
        <taxon>Acanthomorphata</taxon>
        <taxon>Eupercaria</taxon>
        <taxon>Perciformes</taxon>
        <taxon>Cottioidei</taxon>
        <taxon>Cottales</taxon>
        <taxon>Liparidae</taxon>
        <taxon>Liparis</taxon>
    </lineage>
</organism>
<comment type="caution">
    <text evidence="2">The sequence shown here is derived from an EMBL/GenBank/DDBJ whole genome shotgun (WGS) entry which is preliminary data.</text>
</comment>